<dbReference type="EMBL" id="JANPWB010000015">
    <property type="protein sequence ID" value="KAJ1092938.1"/>
    <property type="molecule type" value="Genomic_DNA"/>
</dbReference>
<reference evidence="1" key="1">
    <citation type="journal article" date="2022" name="bioRxiv">
        <title>Sequencing and chromosome-scale assembly of the giantPleurodeles waltlgenome.</title>
        <authorList>
            <person name="Brown T."/>
            <person name="Elewa A."/>
            <person name="Iarovenko S."/>
            <person name="Subramanian E."/>
            <person name="Araus A.J."/>
            <person name="Petzold A."/>
            <person name="Susuki M."/>
            <person name="Suzuki K.-i.T."/>
            <person name="Hayashi T."/>
            <person name="Toyoda A."/>
            <person name="Oliveira C."/>
            <person name="Osipova E."/>
            <person name="Leigh N.D."/>
            <person name="Simon A."/>
            <person name="Yun M.H."/>
        </authorList>
    </citation>
    <scope>NUCLEOTIDE SEQUENCE</scope>
    <source>
        <strain evidence="1">20211129_DDA</strain>
        <tissue evidence="1">Liver</tissue>
    </source>
</reference>
<accession>A0AAV7LVT6</accession>
<comment type="caution">
    <text evidence="1">The sequence shown here is derived from an EMBL/GenBank/DDBJ whole genome shotgun (WGS) entry which is preliminary data.</text>
</comment>
<evidence type="ECO:0000313" key="1">
    <source>
        <dbReference type="EMBL" id="KAJ1092938.1"/>
    </source>
</evidence>
<keyword evidence="2" id="KW-1185">Reference proteome</keyword>
<proteinExistence type="predicted"/>
<dbReference type="Proteomes" id="UP001066276">
    <property type="component" value="Chromosome 11"/>
</dbReference>
<evidence type="ECO:0000313" key="2">
    <source>
        <dbReference type="Proteomes" id="UP001066276"/>
    </source>
</evidence>
<gene>
    <name evidence="1" type="ORF">NDU88_006048</name>
</gene>
<organism evidence="1 2">
    <name type="scientific">Pleurodeles waltl</name>
    <name type="common">Iberian ribbed newt</name>
    <dbReference type="NCBI Taxonomy" id="8319"/>
    <lineage>
        <taxon>Eukaryota</taxon>
        <taxon>Metazoa</taxon>
        <taxon>Chordata</taxon>
        <taxon>Craniata</taxon>
        <taxon>Vertebrata</taxon>
        <taxon>Euteleostomi</taxon>
        <taxon>Amphibia</taxon>
        <taxon>Batrachia</taxon>
        <taxon>Caudata</taxon>
        <taxon>Salamandroidea</taxon>
        <taxon>Salamandridae</taxon>
        <taxon>Pleurodelinae</taxon>
        <taxon>Pleurodeles</taxon>
    </lineage>
</organism>
<name>A0AAV7LVT6_PLEWA</name>
<dbReference type="AlphaFoldDB" id="A0AAV7LVT6"/>
<sequence>MVVSRGASAKLFGPCSAQFRVSAMGQGHTVRSPWESLVHVFLPSTCRAARPSGHGVGDPPPLRAPFRGDAVCAIGVRRPPGIQLGTRRHQ</sequence>
<protein>
    <submittedName>
        <fullName evidence="1">Uncharacterized protein</fullName>
    </submittedName>
</protein>